<name>A0AAE9WJA5_9SCHI</name>
<evidence type="ECO:0000256" key="6">
    <source>
        <dbReference type="ARBA" id="ARBA00022946"/>
    </source>
</evidence>
<dbReference type="Proteomes" id="UP001212411">
    <property type="component" value="Chromosome 3"/>
</dbReference>
<evidence type="ECO:0000256" key="3">
    <source>
        <dbReference type="ARBA" id="ARBA00005553"/>
    </source>
</evidence>
<protein>
    <recommendedName>
        <fullName evidence="12">Cytochrome c oxidase subunit</fullName>
    </recommendedName>
    <alternativeName>
        <fullName evidence="12">Cytochrome c oxidase polypeptide VIa</fullName>
    </alternativeName>
</protein>
<dbReference type="GO" id="GO:0005743">
    <property type="term" value="C:mitochondrial inner membrane"/>
    <property type="evidence" value="ECO:0007669"/>
    <property type="project" value="UniProtKB-SubCell"/>
</dbReference>
<dbReference type="SUPFAM" id="SSF81411">
    <property type="entry name" value="Mitochondrial cytochrome c oxidase subunit VIa"/>
    <property type="match status" value="1"/>
</dbReference>
<dbReference type="PANTHER" id="PTHR11504:SF0">
    <property type="entry name" value="CYTOCHROME C OXIDASE SUBUNIT"/>
    <property type="match status" value="1"/>
</dbReference>
<evidence type="ECO:0000256" key="8">
    <source>
        <dbReference type="ARBA" id="ARBA00023002"/>
    </source>
</evidence>
<dbReference type="PIRSF" id="PIRSF000277">
    <property type="entry name" value="COX6A1"/>
    <property type="match status" value="1"/>
</dbReference>
<keyword evidence="6" id="KW-0809">Transit peptide</keyword>
<dbReference type="InterPro" id="IPR001349">
    <property type="entry name" value="Cyt_c_oxidase_su6a"/>
</dbReference>
<keyword evidence="10 12" id="KW-0472">Membrane</keyword>
<evidence type="ECO:0000256" key="11">
    <source>
        <dbReference type="RuleBase" id="RU004396"/>
    </source>
</evidence>
<keyword evidence="5 12" id="KW-0999">Mitochondrion inner membrane</keyword>
<dbReference type="GO" id="GO:0006123">
    <property type="term" value="P:mitochondrial electron transport, cytochrome c to oxygen"/>
    <property type="evidence" value="ECO:0007669"/>
    <property type="project" value="TreeGrafter"/>
</dbReference>
<keyword evidence="4 13" id="KW-0812">Transmembrane</keyword>
<keyword evidence="15" id="KW-1185">Reference proteome</keyword>
<dbReference type="EMBL" id="CP115613">
    <property type="protein sequence ID" value="WBW75083.1"/>
    <property type="molecule type" value="Genomic_DNA"/>
</dbReference>
<dbReference type="GeneID" id="80878395"/>
<sequence length="128" mass="14980">MMNRSVGRCSQIPRGLFSKKAFSPVSRGYSSEAKLSWLEEVKAEQEHAKRSSEFWKKVTYYVGGPALILSGLNAYYIYKKHQEHAEHHHDPEIDVPYTFENLRFKKYPWGDGSKTLFWNDNVNHLKND</sequence>
<dbReference type="Pfam" id="PF02046">
    <property type="entry name" value="COX6A"/>
    <property type="match status" value="1"/>
</dbReference>
<reference evidence="14 15" key="1">
    <citation type="journal article" date="2023" name="G3 (Bethesda)">
        <title>A high-quality reference genome for the fission yeast Schizosaccharomyces osmophilus.</title>
        <authorList>
            <person name="Jia G.S."/>
            <person name="Zhang W.C."/>
            <person name="Liang Y."/>
            <person name="Liu X.H."/>
            <person name="Rhind N."/>
            <person name="Pidoux A."/>
            <person name="Brysch-Herzberg M."/>
            <person name="Du L.L."/>
        </authorList>
    </citation>
    <scope>NUCLEOTIDE SEQUENCE [LARGE SCALE GENOMIC DNA]</scope>
    <source>
        <strain evidence="14 15">CBS 15793</strain>
    </source>
</reference>
<dbReference type="GO" id="GO:0030234">
    <property type="term" value="F:enzyme regulator activity"/>
    <property type="evidence" value="ECO:0007669"/>
    <property type="project" value="TreeGrafter"/>
</dbReference>
<evidence type="ECO:0000256" key="1">
    <source>
        <dbReference type="ARBA" id="ARBA00004434"/>
    </source>
</evidence>
<evidence type="ECO:0000256" key="9">
    <source>
        <dbReference type="ARBA" id="ARBA00023128"/>
    </source>
</evidence>
<comment type="similarity">
    <text evidence="3 11">Belongs to the cytochrome c oxidase subunit 6A family.</text>
</comment>
<dbReference type="InterPro" id="IPR018507">
    <property type="entry name" value="Cyt_c_oxidase_su6a_CS"/>
</dbReference>
<keyword evidence="9 12" id="KW-0496">Mitochondrion</keyword>
<feature type="transmembrane region" description="Helical" evidence="13">
    <location>
        <begin position="58"/>
        <end position="78"/>
    </location>
</feature>
<comment type="pathway">
    <text evidence="2">Energy metabolism; oxidative phosphorylation.</text>
</comment>
<dbReference type="AlphaFoldDB" id="A0AAE9WJA5"/>
<keyword evidence="7 13" id="KW-1133">Transmembrane helix</keyword>
<comment type="subcellular location">
    <subcellularLocation>
        <location evidence="1">Mitochondrion inner membrane</location>
        <topology evidence="1">Single-pass membrane protein</topology>
    </subcellularLocation>
</comment>
<dbReference type="RefSeq" id="XP_056039326.1">
    <property type="nucleotide sequence ID" value="XM_056183706.1"/>
</dbReference>
<evidence type="ECO:0000256" key="2">
    <source>
        <dbReference type="ARBA" id="ARBA00004673"/>
    </source>
</evidence>
<dbReference type="KEGG" id="som:SOMG_04931"/>
<gene>
    <name evidence="14" type="primary">cox13</name>
    <name evidence="14" type="ORF">SOMG_04931</name>
</gene>
<evidence type="ECO:0000256" key="12">
    <source>
        <dbReference type="RuleBase" id="RU004397"/>
    </source>
</evidence>
<evidence type="ECO:0000313" key="14">
    <source>
        <dbReference type="EMBL" id="WBW75083.1"/>
    </source>
</evidence>
<dbReference type="FunFam" id="4.10.95.10:FF:000001">
    <property type="entry name" value="Cytochrome c oxidase subunit 6A, mitochondrial"/>
    <property type="match status" value="1"/>
</dbReference>
<evidence type="ECO:0000256" key="13">
    <source>
        <dbReference type="SAM" id="Phobius"/>
    </source>
</evidence>
<dbReference type="PANTHER" id="PTHR11504">
    <property type="entry name" value="CYTOCHROME C OXIDASE POLYPEPTIDE VIA"/>
    <property type="match status" value="1"/>
</dbReference>
<evidence type="ECO:0000256" key="5">
    <source>
        <dbReference type="ARBA" id="ARBA00022792"/>
    </source>
</evidence>
<proteinExistence type="inferred from homology"/>
<dbReference type="GO" id="GO:0016491">
    <property type="term" value="F:oxidoreductase activity"/>
    <property type="evidence" value="ECO:0007669"/>
    <property type="project" value="UniProtKB-KW"/>
</dbReference>
<evidence type="ECO:0000256" key="10">
    <source>
        <dbReference type="ARBA" id="ARBA00023136"/>
    </source>
</evidence>
<accession>A0AAE9WJA5</accession>
<dbReference type="Gene3D" id="4.10.95.10">
    <property type="entry name" value="Cytochrome c oxidase, subunit VIa"/>
    <property type="match status" value="1"/>
</dbReference>
<dbReference type="PROSITE" id="PS01329">
    <property type="entry name" value="COX6A"/>
    <property type="match status" value="1"/>
</dbReference>
<evidence type="ECO:0000256" key="7">
    <source>
        <dbReference type="ARBA" id="ARBA00022989"/>
    </source>
</evidence>
<keyword evidence="8" id="KW-0560">Oxidoreductase</keyword>
<dbReference type="InterPro" id="IPR036418">
    <property type="entry name" value="Cyt_c_oxidase_su6a_sf"/>
</dbReference>
<evidence type="ECO:0000313" key="15">
    <source>
        <dbReference type="Proteomes" id="UP001212411"/>
    </source>
</evidence>
<evidence type="ECO:0000256" key="4">
    <source>
        <dbReference type="ARBA" id="ARBA00022692"/>
    </source>
</evidence>
<organism evidence="14 15">
    <name type="scientific">Schizosaccharomyces osmophilus</name>
    <dbReference type="NCBI Taxonomy" id="2545709"/>
    <lineage>
        <taxon>Eukaryota</taxon>
        <taxon>Fungi</taxon>
        <taxon>Dikarya</taxon>
        <taxon>Ascomycota</taxon>
        <taxon>Taphrinomycotina</taxon>
        <taxon>Schizosaccharomycetes</taxon>
        <taxon>Schizosaccharomycetales</taxon>
        <taxon>Schizosaccharomycetaceae</taxon>
        <taxon>Schizosaccharomyces</taxon>
    </lineage>
</organism>